<protein>
    <submittedName>
        <fullName evidence="1">Uncharacterized protein</fullName>
    </submittedName>
</protein>
<dbReference type="Proteomes" id="UP000807342">
    <property type="component" value="Unassembled WGS sequence"/>
</dbReference>
<keyword evidence="2" id="KW-1185">Reference proteome</keyword>
<proteinExistence type="predicted"/>
<comment type="caution">
    <text evidence="1">The sequence shown here is derived from an EMBL/GenBank/DDBJ whole genome shotgun (WGS) entry which is preliminary data.</text>
</comment>
<name>A0A9P5X798_9AGAR</name>
<sequence>MDATPDEDCRFIDLTITKRAFMRRRANALRAQTSILPSEILINIFRYISTDSSPLFWTDITLSWDRTHVRHYLCLHLQDACDVLLSVKLYSTRSSEAPAVALLDIHSTYGLEYIRVLYLDVTKDIWKHLQSFDSNFQELENLTLTFPNCKTMPPGIPLFSRSPRLWYLTLRGRVPTLDPQLVLHNVNTVRAANITSLRATVFSPFAPISSPLDAPLANSRIDGIDAMDNTNLIQYLRLPLVHEVRRWEMPLPQATHHIWTPLLSSMSQIPILDCKHADGAVYMLLCLPSLEKLKVKKPNKDLMIGLRWRKEVGVLPRLRKLDIEITEMAPGPGGGFPLIDAMIQMLQSRRQQTNDALEIISLAVGGDVSRDVWQQRYQDLFGSLAQNSLDIRIPDGVWGKEI</sequence>
<reference evidence="1" key="1">
    <citation type="submission" date="2020-11" db="EMBL/GenBank/DDBJ databases">
        <authorList>
            <consortium name="DOE Joint Genome Institute"/>
            <person name="Ahrendt S."/>
            <person name="Riley R."/>
            <person name="Andreopoulos W."/>
            <person name="Labutti K."/>
            <person name="Pangilinan J."/>
            <person name="Ruiz-Duenas F.J."/>
            <person name="Barrasa J.M."/>
            <person name="Sanchez-Garcia M."/>
            <person name="Camarero S."/>
            <person name="Miyauchi S."/>
            <person name="Serrano A."/>
            <person name="Linde D."/>
            <person name="Babiker R."/>
            <person name="Drula E."/>
            <person name="Ayuso-Fernandez I."/>
            <person name="Pacheco R."/>
            <person name="Padilla G."/>
            <person name="Ferreira P."/>
            <person name="Barriuso J."/>
            <person name="Kellner H."/>
            <person name="Castanera R."/>
            <person name="Alfaro M."/>
            <person name="Ramirez L."/>
            <person name="Pisabarro A.G."/>
            <person name="Kuo A."/>
            <person name="Tritt A."/>
            <person name="Lipzen A."/>
            <person name="He G."/>
            <person name="Yan M."/>
            <person name="Ng V."/>
            <person name="Cullen D."/>
            <person name="Martin F."/>
            <person name="Rosso M.-N."/>
            <person name="Henrissat B."/>
            <person name="Hibbett D."/>
            <person name="Martinez A.T."/>
            <person name="Grigoriev I.V."/>
        </authorList>
    </citation>
    <scope>NUCLEOTIDE SEQUENCE</scope>
    <source>
        <strain evidence="1">MF-IS2</strain>
    </source>
</reference>
<evidence type="ECO:0000313" key="2">
    <source>
        <dbReference type="Proteomes" id="UP000807342"/>
    </source>
</evidence>
<evidence type="ECO:0000313" key="1">
    <source>
        <dbReference type="EMBL" id="KAF9444974.1"/>
    </source>
</evidence>
<gene>
    <name evidence="1" type="ORF">P691DRAFT_762927</name>
</gene>
<dbReference type="EMBL" id="MU151334">
    <property type="protein sequence ID" value="KAF9444974.1"/>
    <property type="molecule type" value="Genomic_DNA"/>
</dbReference>
<dbReference type="OrthoDB" id="2997131at2759"/>
<dbReference type="AlphaFoldDB" id="A0A9P5X798"/>
<accession>A0A9P5X798</accession>
<organism evidence="1 2">
    <name type="scientific">Macrolepiota fuliginosa MF-IS2</name>
    <dbReference type="NCBI Taxonomy" id="1400762"/>
    <lineage>
        <taxon>Eukaryota</taxon>
        <taxon>Fungi</taxon>
        <taxon>Dikarya</taxon>
        <taxon>Basidiomycota</taxon>
        <taxon>Agaricomycotina</taxon>
        <taxon>Agaricomycetes</taxon>
        <taxon>Agaricomycetidae</taxon>
        <taxon>Agaricales</taxon>
        <taxon>Agaricineae</taxon>
        <taxon>Agaricaceae</taxon>
        <taxon>Macrolepiota</taxon>
    </lineage>
</organism>